<evidence type="ECO:0000313" key="3">
    <source>
        <dbReference type="Proteomes" id="UP000267268"/>
    </source>
</evidence>
<dbReference type="InterPro" id="IPR021448">
    <property type="entry name" value="DUF3098"/>
</dbReference>
<dbReference type="Proteomes" id="UP000267268">
    <property type="component" value="Chromosome 1"/>
</dbReference>
<dbReference type="KEGG" id="fll:EI427_02005"/>
<sequence length="79" mass="8602">MSNKKEHLAFGKKNYMWMLIGILMIALGFFIMSLESAPMGFGALGLTVGPIVTMAGFGVNFYAILLKPQESNSEQSPKS</sequence>
<dbReference type="AlphaFoldDB" id="A0A3Q9FLN9"/>
<reference evidence="2 3" key="1">
    <citation type="submission" date="2018-12" db="EMBL/GenBank/DDBJ databases">
        <title>Flammeovirga pectinis sp. nov., isolated from the gut of the Korean scallop, Patinopecten yessoensis.</title>
        <authorList>
            <person name="Bae J.-W."/>
            <person name="Jeong Y.-S."/>
            <person name="Kang W."/>
        </authorList>
    </citation>
    <scope>NUCLEOTIDE SEQUENCE [LARGE SCALE GENOMIC DNA]</scope>
    <source>
        <strain evidence="2 3">L12M1</strain>
    </source>
</reference>
<evidence type="ECO:0000256" key="1">
    <source>
        <dbReference type="SAM" id="Phobius"/>
    </source>
</evidence>
<keyword evidence="1" id="KW-0812">Transmembrane</keyword>
<keyword evidence="1" id="KW-0472">Membrane</keyword>
<evidence type="ECO:0000313" key="2">
    <source>
        <dbReference type="EMBL" id="AZQ61033.1"/>
    </source>
</evidence>
<dbReference type="Pfam" id="PF11297">
    <property type="entry name" value="DUF3098"/>
    <property type="match status" value="1"/>
</dbReference>
<dbReference type="EMBL" id="CP034562">
    <property type="protein sequence ID" value="AZQ61033.1"/>
    <property type="molecule type" value="Genomic_DNA"/>
</dbReference>
<keyword evidence="3" id="KW-1185">Reference proteome</keyword>
<dbReference type="RefSeq" id="WP_126611062.1">
    <property type="nucleotide sequence ID" value="NZ_CP034562.1"/>
</dbReference>
<accession>A0A3Q9FLN9</accession>
<dbReference type="OrthoDB" id="963379at2"/>
<proteinExistence type="predicted"/>
<keyword evidence="1" id="KW-1133">Transmembrane helix</keyword>
<organism evidence="2 3">
    <name type="scientific">Flammeovirga pectinis</name>
    <dbReference type="NCBI Taxonomy" id="2494373"/>
    <lineage>
        <taxon>Bacteria</taxon>
        <taxon>Pseudomonadati</taxon>
        <taxon>Bacteroidota</taxon>
        <taxon>Cytophagia</taxon>
        <taxon>Cytophagales</taxon>
        <taxon>Flammeovirgaceae</taxon>
        <taxon>Flammeovirga</taxon>
    </lineage>
</organism>
<feature type="transmembrane region" description="Helical" evidence="1">
    <location>
        <begin position="15"/>
        <end position="34"/>
    </location>
</feature>
<name>A0A3Q9FLN9_9BACT</name>
<protein>
    <submittedName>
        <fullName evidence="2">DUF3098 domain-containing protein</fullName>
    </submittedName>
</protein>
<feature type="transmembrane region" description="Helical" evidence="1">
    <location>
        <begin position="40"/>
        <end position="65"/>
    </location>
</feature>
<gene>
    <name evidence="2" type="ORF">EI427_02005</name>
</gene>